<keyword evidence="8 12" id="KW-0862">Zinc</keyword>
<keyword evidence="9" id="KW-0460">Magnesium</keyword>
<dbReference type="EMBL" id="CP049742">
    <property type="protein sequence ID" value="QPC46912.1"/>
    <property type="molecule type" value="Genomic_DNA"/>
</dbReference>
<keyword evidence="10 12" id="KW-0238">DNA-binding</keyword>
<dbReference type="Pfam" id="PF01807">
    <property type="entry name" value="Zn_ribbon_DnaG"/>
    <property type="match status" value="1"/>
</dbReference>
<evidence type="ECO:0000256" key="15">
    <source>
        <dbReference type="SAM" id="MobiDB-lite"/>
    </source>
</evidence>
<feature type="region of interest" description="Disordered" evidence="15">
    <location>
        <begin position="433"/>
        <end position="455"/>
    </location>
</feature>
<keyword evidence="7 12" id="KW-0863">Zinc-finger</keyword>
<dbReference type="KEGG" id="mcui:G8O30_08025"/>
<keyword evidence="2 12" id="KW-0639">Primosome</keyword>
<evidence type="ECO:0000256" key="7">
    <source>
        <dbReference type="ARBA" id="ARBA00022771"/>
    </source>
</evidence>
<dbReference type="InterPro" id="IPR006171">
    <property type="entry name" value="TOPRIM_dom"/>
</dbReference>
<dbReference type="EC" id="2.7.7.101" evidence="12"/>
<evidence type="ECO:0000256" key="10">
    <source>
        <dbReference type="ARBA" id="ARBA00023125"/>
    </source>
</evidence>
<evidence type="ECO:0000313" key="17">
    <source>
        <dbReference type="EMBL" id="QPC46912.1"/>
    </source>
</evidence>
<comment type="subunit">
    <text evidence="12">Monomer. Interacts with DnaB.</text>
</comment>
<dbReference type="SMART" id="SM00400">
    <property type="entry name" value="ZnF_CHCC"/>
    <property type="match status" value="1"/>
</dbReference>
<comment type="cofactor">
    <cofactor evidence="12 13 14">
        <name>Zn(2+)</name>
        <dbReference type="ChEBI" id="CHEBI:29105"/>
    </cofactor>
    <text evidence="12 13 14">Binds 1 zinc ion per monomer.</text>
</comment>
<dbReference type="Gene3D" id="6.10.140.360">
    <property type="match status" value="1"/>
</dbReference>
<dbReference type="InterPro" id="IPR016136">
    <property type="entry name" value="DNA_helicase_N/primase_C"/>
</dbReference>
<comment type="catalytic activity">
    <reaction evidence="12">
        <text>ssDNA + n NTP = ssDNA/pppN(pN)n-1 hybrid + (n-1) diphosphate.</text>
        <dbReference type="EC" id="2.7.7.101"/>
    </reaction>
</comment>
<evidence type="ECO:0000313" key="18">
    <source>
        <dbReference type="Proteomes" id="UP000593626"/>
    </source>
</evidence>
<evidence type="ECO:0000256" key="11">
    <source>
        <dbReference type="ARBA" id="ARBA00023163"/>
    </source>
</evidence>
<evidence type="ECO:0000256" key="14">
    <source>
        <dbReference type="PIRSR" id="PIRSR002811-1"/>
    </source>
</evidence>
<dbReference type="GO" id="GO:0006269">
    <property type="term" value="P:DNA replication, synthesis of primer"/>
    <property type="evidence" value="ECO:0007669"/>
    <property type="project" value="UniProtKB-UniRule"/>
</dbReference>
<dbReference type="InterPro" id="IPR013264">
    <property type="entry name" value="DNAG_N"/>
</dbReference>
<dbReference type="InterPro" id="IPR002694">
    <property type="entry name" value="Znf_CHC2"/>
</dbReference>
<dbReference type="InterPro" id="IPR050219">
    <property type="entry name" value="DnaG_primase"/>
</dbReference>
<dbReference type="FunFam" id="3.90.580.10:FF:000001">
    <property type="entry name" value="DNA primase"/>
    <property type="match status" value="1"/>
</dbReference>
<dbReference type="Proteomes" id="UP000593626">
    <property type="component" value="Chromosome"/>
</dbReference>
<evidence type="ECO:0000256" key="1">
    <source>
        <dbReference type="ARBA" id="ARBA00022478"/>
    </source>
</evidence>
<dbReference type="GO" id="GO:1990077">
    <property type="term" value="C:primosome complex"/>
    <property type="evidence" value="ECO:0007669"/>
    <property type="project" value="UniProtKB-KW"/>
</dbReference>
<keyword evidence="6 12" id="KW-0479">Metal-binding</keyword>
<sequence length="602" mass="69390">MEKIPKETIELIRSKTNIVDVIGEYVQLKKQGRNHFGLCPFHGESTPSFSVSEDKQIFHCFGCGAGGNVFTFIMDIEGYSFVEAISKIADKTDVQLDIHTNENTNSDRLESPEHRMIQAHELLRKFYHHLLVNTKEGQEALEYLLERGFTRQTIDEFQIGYSLPSWDFTVKFLEKRGFSLKEMESSGLIIKKEDSNSYFDRFRNRIMFPLEDEKGRTVAFSGRAIQPDEQPKYLNSPETPIFHKSTVLYHFHKARTFIRQKDEVVLFEGFADVISATTADVKNSVGTMGTSLTPQHIQSLKRITDKVVICFDSDKAGMEAANRASVALIQSGFQVKIALMPDRMDPDDYIKKYGGEKFRVEVIQSSLTRMSFLSYFYRQGKNLQEEGDRLTYIEKMIGEISHIESPVEQELYVKSLSDEFNIQMDTLIGQVEKVRKSNPDNKQKQKNSPSTMHTPVRLPVKSLMPAHINAERKLIGCMLKDSEMASKVHRYLDGVTFYIDEHEAIVTYLYAFYDQEEDSGLSFIDMLTDPELRKIIVDIKMSMDDEYEVTDQEILDYVKVLKKHINVLAIKEKQEQLKAAERVKDYLKAARINQEINVLRRS</sequence>
<dbReference type="RefSeq" id="WP_239671579.1">
    <property type="nucleotide sequence ID" value="NZ_CP049742.1"/>
</dbReference>
<dbReference type="Gene3D" id="3.90.980.10">
    <property type="entry name" value="DNA primase, catalytic core, N-terminal domain"/>
    <property type="match status" value="1"/>
</dbReference>
<dbReference type="GO" id="GO:0003677">
    <property type="term" value="F:DNA binding"/>
    <property type="evidence" value="ECO:0007669"/>
    <property type="project" value="UniProtKB-KW"/>
</dbReference>
<evidence type="ECO:0000256" key="9">
    <source>
        <dbReference type="ARBA" id="ARBA00022842"/>
    </source>
</evidence>
<dbReference type="HAMAP" id="MF_00974">
    <property type="entry name" value="DNA_primase_DnaG"/>
    <property type="match status" value="1"/>
</dbReference>
<comment type="domain">
    <text evidence="12">Contains an N-terminal zinc-binding domain, a central core domain that contains the primase activity, and a C-terminal DnaB-binding domain.</text>
</comment>
<dbReference type="PROSITE" id="PS50880">
    <property type="entry name" value="TOPRIM"/>
    <property type="match status" value="1"/>
</dbReference>
<dbReference type="InterPro" id="IPR034151">
    <property type="entry name" value="TOPRIM_DnaG_bac"/>
</dbReference>
<dbReference type="Gene3D" id="3.40.1360.10">
    <property type="match status" value="1"/>
</dbReference>
<evidence type="ECO:0000256" key="5">
    <source>
        <dbReference type="ARBA" id="ARBA00022705"/>
    </source>
</evidence>
<dbReference type="FunFam" id="3.90.980.10:FF:000001">
    <property type="entry name" value="DNA primase"/>
    <property type="match status" value="1"/>
</dbReference>
<feature type="zinc finger region" description="CHC2-type" evidence="12 14">
    <location>
        <begin position="39"/>
        <end position="63"/>
    </location>
</feature>
<dbReference type="Pfam" id="PF13155">
    <property type="entry name" value="Toprim_2"/>
    <property type="match status" value="1"/>
</dbReference>
<proteinExistence type="inferred from homology"/>
<dbReference type="CDD" id="cd03364">
    <property type="entry name" value="TOPRIM_DnaG_primases"/>
    <property type="match status" value="1"/>
</dbReference>
<keyword evidence="4 12" id="KW-0548">Nucleotidyltransferase</keyword>
<keyword evidence="11 12" id="KW-0804">Transcription</keyword>
<comment type="function">
    <text evidence="12 13">RNA polymerase that catalyzes the synthesis of short RNA molecules used as primers for DNA polymerase during DNA replication.</text>
</comment>
<dbReference type="GO" id="GO:0000428">
    <property type="term" value="C:DNA-directed RNA polymerase complex"/>
    <property type="evidence" value="ECO:0007669"/>
    <property type="project" value="UniProtKB-KW"/>
</dbReference>
<gene>
    <name evidence="12" type="primary">dnaG</name>
    <name evidence="17" type="ORF">G8O30_08025</name>
</gene>
<dbReference type="InterPro" id="IPR019475">
    <property type="entry name" value="DNA_primase_DnaB-bd"/>
</dbReference>
<evidence type="ECO:0000256" key="12">
    <source>
        <dbReference type="HAMAP-Rule" id="MF_00974"/>
    </source>
</evidence>
<dbReference type="GO" id="GO:0003899">
    <property type="term" value="F:DNA-directed RNA polymerase activity"/>
    <property type="evidence" value="ECO:0007669"/>
    <property type="project" value="UniProtKB-UniRule"/>
</dbReference>
<dbReference type="PIRSF" id="PIRSF002811">
    <property type="entry name" value="DnaG"/>
    <property type="match status" value="1"/>
</dbReference>
<evidence type="ECO:0000259" key="16">
    <source>
        <dbReference type="PROSITE" id="PS50880"/>
    </source>
</evidence>
<keyword evidence="18" id="KW-1185">Reference proteome</keyword>
<evidence type="ECO:0000256" key="2">
    <source>
        <dbReference type="ARBA" id="ARBA00022515"/>
    </source>
</evidence>
<dbReference type="SMART" id="SM00493">
    <property type="entry name" value="TOPRIM"/>
    <property type="match status" value="1"/>
</dbReference>
<dbReference type="GO" id="GO:0005737">
    <property type="term" value="C:cytoplasm"/>
    <property type="evidence" value="ECO:0007669"/>
    <property type="project" value="TreeGrafter"/>
</dbReference>
<dbReference type="Pfam" id="PF08275">
    <property type="entry name" value="DNAG_N"/>
    <property type="match status" value="1"/>
</dbReference>
<comment type="similarity">
    <text evidence="12 13">Belongs to the DnaG primase family.</text>
</comment>
<dbReference type="InterPro" id="IPR006295">
    <property type="entry name" value="DNA_primase_DnaG"/>
</dbReference>
<dbReference type="SUPFAM" id="SSF57783">
    <property type="entry name" value="Zinc beta-ribbon"/>
    <property type="match status" value="1"/>
</dbReference>
<dbReference type="GO" id="GO:0005524">
    <property type="term" value="F:ATP binding"/>
    <property type="evidence" value="ECO:0007669"/>
    <property type="project" value="InterPro"/>
</dbReference>
<evidence type="ECO:0000256" key="3">
    <source>
        <dbReference type="ARBA" id="ARBA00022679"/>
    </source>
</evidence>
<dbReference type="InterPro" id="IPR036977">
    <property type="entry name" value="DNA_primase_Znf_CHC2"/>
</dbReference>
<reference evidence="17 18" key="1">
    <citation type="submission" date="2019-07" db="EMBL/GenBank/DDBJ databases">
        <title>Genome sequence of 2 isolates from Red Sea Mangroves.</title>
        <authorList>
            <person name="Sefrji F."/>
            <person name="Michoud G."/>
            <person name="Merlino G."/>
            <person name="Daffonchio D."/>
        </authorList>
    </citation>
    <scope>NUCLEOTIDE SEQUENCE [LARGE SCALE GENOMIC DNA]</scope>
    <source>
        <strain evidence="17 18">R1DC41</strain>
    </source>
</reference>
<dbReference type="InterPro" id="IPR037068">
    <property type="entry name" value="DNA_primase_core_N_sf"/>
</dbReference>
<dbReference type="PANTHER" id="PTHR30313:SF2">
    <property type="entry name" value="DNA PRIMASE"/>
    <property type="match status" value="1"/>
</dbReference>
<evidence type="ECO:0000256" key="4">
    <source>
        <dbReference type="ARBA" id="ARBA00022695"/>
    </source>
</evidence>
<dbReference type="InterPro" id="IPR030846">
    <property type="entry name" value="DnaG_bac"/>
</dbReference>
<evidence type="ECO:0000256" key="6">
    <source>
        <dbReference type="ARBA" id="ARBA00022723"/>
    </source>
</evidence>
<feature type="domain" description="Toprim" evidence="16">
    <location>
        <begin position="262"/>
        <end position="341"/>
    </location>
</feature>
<keyword evidence="3 12" id="KW-0808">Transferase</keyword>
<feature type="compositionally biased region" description="Basic and acidic residues" evidence="15">
    <location>
        <begin position="433"/>
        <end position="443"/>
    </location>
</feature>
<dbReference type="Gene3D" id="3.90.580.10">
    <property type="entry name" value="Zinc finger, CHC2-type domain"/>
    <property type="match status" value="1"/>
</dbReference>
<evidence type="ECO:0000256" key="13">
    <source>
        <dbReference type="PIRNR" id="PIRNR002811"/>
    </source>
</evidence>
<dbReference type="PANTHER" id="PTHR30313">
    <property type="entry name" value="DNA PRIMASE"/>
    <property type="match status" value="1"/>
</dbReference>
<dbReference type="InterPro" id="IPR036185">
    <property type="entry name" value="DNA_heli_DnaB-like_N_sf"/>
</dbReference>
<keyword evidence="1 12" id="KW-0240">DNA-directed RNA polymerase</keyword>
<dbReference type="InterPro" id="IPR007693">
    <property type="entry name" value="DNA_helicase_DnaB-like_N"/>
</dbReference>
<dbReference type="Gene3D" id="1.10.860.10">
    <property type="entry name" value="DNAb Helicase, Chain A"/>
    <property type="match status" value="1"/>
</dbReference>
<dbReference type="GO" id="GO:0003678">
    <property type="term" value="F:DNA helicase activity"/>
    <property type="evidence" value="ECO:0007669"/>
    <property type="project" value="InterPro"/>
</dbReference>
<dbReference type="Pfam" id="PF00772">
    <property type="entry name" value="DnaB"/>
    <property type="match status" value="1"/>
</dbReference>
<protein>
    <recommendedName>
        <fullName evidence="12 13">DNA primase</fullName>
        <ecNumber evidence="12">2.7.7.101</ecNumber>
    </recommendedName>
</protein>
<dbReference type="GO" id="GO:0008270">
    <property type="term" value="F:zinc ion binding"/>
    <property type="evidence" value="ECO:0007669"/>
    <property type="project" value="UniProtKB-UniRule"/>
</dbReference>
<dbReference type="SUPFAM" id="SSF56731">
    <property type="entry name" value="DNA primase core"/>
    <property type="match status" value="1"/>
</dbReference>
<dbReference type="NCBIfam" id="TIGR01391">
    <property type="entry name" value="dnaG"/>
    <property type="match status" value="1"/>
</dbReference>
<organism evidence="17 18">
    <name type="scientific">Mangrovibacillus cuniculi</name>
    <dbReference type="NCBI Taxonomy" id="2593652"/>
    <lineage>
        <taxon>Bacteria</taxon>
        <taxon>Bacillati</taxon>
        <taxon>Bacillota</taxon>
        <taxon>Bacilli</taxon>
        <taxon>Bacillales</taxon>
        <taxon>Bacillaceae</taxon>
        <taxon>Mangrovibacillus</taxon>
    </lineage>
</organism>
<dbReference type="SUPFAM" id="SSF48024">
    <property type="entry name" value="N-terminal domain of DnaB helicase"/>
    <property type="match status" value="1"/>
</dbReference>
<dbReference type="AlphaFoldDB" id="A0A7S8HFM9"/>
<keyword evidence="5 12" id="KW-0235">DNA replication</keyword>
<accession>A0A7S8HFM9</accession>
<dbReference type="Pfam" id="PF10410">
    <property type="entry name" value="DnaB_bind"/>
    <property type="match status" value="1"/>
</dbReference>
<name>A0A7S8HFM9_9BACI</name>
<evidence type="ECO:0000256" key="8">
    <source>
        <dbReference type="ARBA" id="ARBA00022833"/>
    </source>
</evidence>